<feature type="chain" id="PRO_5016640246" evidence="1">
    <location>
        <begin position="25"/>
        <end position="686"/>
    </location>
</feature>
<name>A0A378RM38_MYROD</name>
<dbReference type="EMBL" id="UGQL01000001">
    <property type="protein sequence ID" value="STZ28113.1"/>
    <property type="molecule type" value="Genomic_DNA"/>
</dbReference>
<protein>
    <submittedName>
        <fullName evidence="2">Uncharacterized protein</fullName>
    </submittedName>
</protein>
<organism evidence="2 3">
    <name type="scientific">Myroides odoratus</name>
    <name type="common">Flavobacterium odoratum</name>
    <dbReference type="NCBI Taxonomy" id="256"/>
    <lineage>
        <taxon>Bacteria</taxon>
        <taxon>Pseudomonadati</taxon>
        <taxon>Bacteroidota</taxon>
        <taxon>Flavobacteriia</taxon>
        <taxon>Flavobacteriales</taxon>
        <taxon>Flavobacteriaceae</taxon>
        <taxon>Myroides</taxon>
    </lineage>
</organism>
<sequence length="686" mass="71994">MKKRYIGIAGLGLVLALGTQQVHAQQGFGTDKPAKSAAVDIQSSKRGLLIPRVDLVETTNGVTPINAPEKSLMVYNQATTTKDSATDVTPGYYYWDGAKWVRFAQQGDITAINLAGDVTGPTNATIVGAIQGVAVSNVNPTANQVLTFDATEGKWKAVSLTENNLTSSKGITGTGITVSGETNGANSTLKEVALAITPGAANQVMVTDATGKFTTWVDQSTIAPATTHTIGKVENTNGNTLISTVNGVEATTDIIANVSNTITNNTVLNTTVNGQTGQLDLGPVIQAGQKVSTVVDGLNTTVTSTVDPASANTTVYQVNVSKDAIQGEQKTTSVVGKDNKVSVVTTGAGTTGNNTEYTVGVEQGNLDLAQIGGSLTPGQIAPGTEGQVLTTVKKGEDLATSWETPKVHENIYTHDGTLISSTPNKIQRKVSFGDFQSLFFDRNGDGHDFTFDNSRHTGLNMYGVMSSIGLIASELSNGIESKLKFIHKADLSEINANSNKGLKIAAGYHKDITLGTFYFNPGEDNETYDPALVIKGDSGVQVVNINKPAFKGGANDKVVVADADGVLKALKAVMPKFFYMPSVMVPTAANQATQEGVTFNNDSRRGTINLYTIYQKQFGTPVMSSPGATALPVLPATELGFHVTYATSGVFTIESIDAQGVMTYTVSASANVNVGSFINIVFSVKE</sequence>
<evidence type="ECO:0000313" key="2">
    <source>
        <dbReference type="EMBL" id="STZ28113.1"/>
    </source>
</evidence>
<reference evidence="2 3" key="1">
    <citation type="submission" date="2018-06" db="EMBL/GenBank/DDBJ databases">
        <authorList>
            <consortium name="Pathogen Informatics"/>
            <person name="Doyle S."/>
        </authorList>
    </citation>
    <scope>NUCLEOTIDE SEQUENCE [LARGE SCALE GENOMIC DNA]</scope>
    <source>
        <strain evidence="2 3">NCTC11179</strain>
    </source>
</reference>
<dbReference type="RefSeq" id="WP_115090954.1">
    <property type="nucleotide sequence ID" value="NZ_CP068107.1"/>
</dbReference>
<gene>
    <name evidence="2" type="ORF">NCTC11179_01653</name>
</gene>
<feature type="signal peptide" evidence="1">
    <location>
        <begin position="1"/>
        <end position="24"/>
    </location>
</feature>
<keyword evidence="1" id="KW-0732">Signal</keyword>
<dbReference type="Proteomes" id="UP000255024">
    <property type="component" value="Unassembled WGS sequence"/>
</dbReference>
<keyword evidence="3" id="KW-1185">Reference proteome</keyword>
<evidence type="ECO:0000256" key="1">
    <source>
        <dbReference type="SAM" id="SignalP"/>
    </source>
</evidence>
<dbReference type="AlphaFoldDB" id="A0A378RM38"/>
<accession>A0A378RM38</accession>
<proteinExistence type="predicted"/>
<evidence type="ECO:0000313" key="3">
    <source>
        <dbReference type="Proteomes" id="UP000255024"/>
    </source>
</evidence>